<dbReference type="AlphaFoldDB" id="A0A1G8EK45"/>
<evidence type="ECO:0000256" key="6">
    <source>
        <dbReference type="ARBA" id="ARBA00023033"/>
    </source>
</evidence>
<proteinExistence type="inferred from homology"/>
<keyword evidence="9" id="KW-1185">Reference proteome</keyword>
<evidence type="ECO:0000313" key="9">
    <source>
        <dbReference type="Proteomes" id="UP000199202"/>
    </source>
</evidence>
<name>A0A1G8EK45_9ACTN</name>
<evidence type="ECO:0000256" key="7">
    <source>
        <dbReference type="RuleBase" id="RU000461"/>
    </source>
</evidence>
<evidence type="ECO:0000256" key="3">
    <source>
        <dbReference type="ARBA" id="ARBA00022723"/>
    </source>
</evidence>
<dbReference type="PRINTS" id="PR00359">
    <property type="entry name" value="BP450"/>
</dbReference>
<dbReference type="SUPFAM" id="SSF48264">
    <property type="entry name" value="Cytochrome P450"/>
    <property type="match status" value="1"/>
</dbReference>
<gene>
    <name evidence="8" type="ORF">SAMN05421869_10313</name>
</gene>
<dbReference type="RefSeq" id="WP_245764887.1">
    <property type="nucleotide sequence ID" value="NZ_FNDJ01000003.1"/>
</dbReference>
<keyword evidence="3 7" id="KW-0479">Metal-binding</keyword>
<reference evidence="8 9" key="1">
    <citation type="submission" date="2016-10" db="EMBL/GenBank/DDBJ databases">
        <authorList>
            <person name="de Groot N.N."/>
        </authorList>
    </citation>
    <scope>NUCLEOTIDE SEQUENCE [LARGE SCALE GENOMIC DNA]</scope>
    <source>
        <strain evidence="8 9">CGMCC 4.6533</strain>
    </source>
</reference>
<dbReference type="PANTHER" id="PTHR46696:SF1">
    <property type="entry name" value="CYTOCHROME P450 YJIB-RELATED"/>
    <property type="match status" value="1"/>
</dbReference>
<comment type="similarity">
    <text evidence="1 7">Belongs to the cytochrome P450 family.</text>
</comment>
<dbReference type="InterPro" id="IPR017972">
    <property type="entry name" value="Cyt_P450_CS"/>
</dbReference>
<dbReference type="PRINTS" id="PR00385">
    <property type="entry name" value="P450"/>
</dbReference>
<dbReference type="GO" id="GO:0004497">
    <property type="term" value="F:monooxygenase activity"/>
    <property type="evidence" value="ECO:0007669"/>
    <property type="project" value="UniProtKB-KW"/>
</dbReference>
<dbReference type="CDD" id="cd11029">
    <property type="entry name" value="CYP107-like"/>
    <property type="match status" value="1"/>
</dbReference>
<sequence>MVLIELPGGIPAWAVTRHDLLKELILNPLVSKDKQHWRLWSQVDSEPAWTWIKGWIGVRNMLSTYGEEHTRLRKLISPSFTARRSKALQPSIERIVAELLDAMEAVPQGQPVDLRAAYAYPLPMRVICELFGVPDHMWGDMARIMEEIMDTTATPEAAAATLGRIAVALPALVDYKRAHPGDDLTTELINARDQDDRLSDDELRDTLLLLIGAGHETTVNLIGNAVHALLTHPDQLRRVLSGEISWEAVVEETLRWAPSIATLPLRFAIQEIEVGGVRIGAGDAIVTTYMSAGHDPDQHGPDAARFDAAQERDEHLSFGVGVHRCIGAPLARQEALTALPALFARFPGLHLAVPADEIKQVPSFIAHGWSELPLLLR</sequence>
<dbReference type="Gene3D" id="1.10.630.10">
    <property type="entry name" value="Cytochrome P450"/>
    <property type="match status" value="1"/>
</dbReference>
<dbReference type="EMBL" id="FNDJ01000003">
    <property type="protein sequence ID" value="SDH70162.1"/>
    <property type="molecule type" value="Genomic_DNA"/>
</dbReference>
<dbReference type="GO" id="GO:0016705">
    <property type="term" value="F:oxidoreductase activity, acting on paired donors, with incorporation or reduction of molecular oxygen"/>
    <property type="evidence" value="ECO:0007669"/>
    <property type="project" value="InterPro"/>
</dbReference>
<dbReference type="InterPro" id="IPR002397">
    <property type="entry name" value="Cyt_P450_B"/>
</dbReference>
<dbReference type="Pfam" id="PF00067">
    <property type="entry name" value="p450"/>
    <property type="match status" value="2"/>
</dbReference>
<evidence type="ECO:0000313" key="8">
    <source>
        <dbReference type="EMBL" id="SDH70162.1"/>
    </source>
</evidence>
<dbReference type="PANTHER" id="PTHR46696">
    <property type="entry name" value="P450, PUTATIVE (EUROFUNG)-RELATED"/>
    <property type="match status" value="1"/>
</dbReference>
<organism evidence="8 9">
    <name type="scientific">Nonomuraea jiangxiensis</name>
    <dbReference type="NCBI Taxonomy" id="633440"/>
    <lineage>
        <taxon>Bacteria</taxon>
        <taxon>Bacillati</taxon>
        <taxon>Actinomycetota</taxon>
        <taxon>Actinomycetes</taxon>
        <taxon>Streptosporangiales</taxon>
        <taxon>Streptosporangiaceae</taxon>
        <taxon>Nonomuraea</taxon>
    </lineage>
</organism>
<dbReference type="Proteomes" id="UP000199202">
    <property type="component" value="Unassembled WGS sequence"/>
</dbReference>
<keyword evidence="6 7" id="KW-0503">Monooxygenase</keyword>
<evidence type="ECO:0000256" key="4">
    <source>
        <dbReference type="ARBA" id="ARBA00023002"/>
    </source>
</evidence>
<dbReference type="FunFam" id="1.10.630.10:FF:000018">
    <property type="entry name" value="Cytochrome P450 monooxygenase"/>
    <property type="match status" value="1"/>
</dbReference>
<dbReference type="InterPro" id="IPR001128">
    <property type="entry name" value="Cyt_P450"/>
</dbReference>
<dbReference type="PROSITE" id="PS00086">
    <property type="entry name" value="CYTOCHROME_P450"/>
    <property type="match status" value="1"/>
</dbReference>
<accession>A0A1G8EK45</accession>
<protein>
    <submittedName>
        <fullName evidence="8">Cytochrome P450</fullName>
    </submittedName>
</protein>
<keyword evidence="2 7" id="KW-0349">Heme</keyword>
<evidence type="ECO:0000256" key="1">
    <source>
        <dbReference type="ARBA" id="ARBA00010617"/>
    </source>
</evidence>
<keyword evidence="4 7" id="KW-0560">Oxidoreductase</keyword>
<dbReference type="GO" id="GO:0020037">
    <property type="term" value="F:heme binding"/>
    <property type="evidence" value="ECO:0007669"/>
    <property type="project" value="InterPro"/>
</dbReference>
<evidence type="ECO:0000256" key="5">
    <source>
        <dbReference type="ARBA" id="ARBA00023004"/>
    </source>
</evidence>
<dbReference type="STRING" id="633440.SAMN05421869_10313"/>
<dbReference type="GO" id="GO:0005506">
    <property type="term" value="F:iron ion binding"/>
    <property type="evidence" value="ECO:0007669"/>
    <property type="project" value="InterPro"/>
</dbReference>
<evidence type="ECO:0000256" key="2">
    <source>
        <dbReference type="ARBA" id="ARBA00022617"/>
    </source>
</evidence>
<keyword evidence="5 7" id="KW-0408">Iron</keyword>
<dbReference type="InterPro" id="IPR036396">
    <property type="entry name" value="Cyt_P450_sf"/>
</dbReference>